<dbReference type="Proteomes" id="UP000007305">
    <property type="component" value="Chromosome 1"/>
</dbReference>
<evidence type="ECO:0000313" key="3">
    <source>
        <dbReference type="Proteomes" id="UP000007305"/>
    </source>
</evidence>
<accession>A0A804LZ63</accession>
<evidence type="ECO:0000256" key="1">
    <source>
        <dbReference type="SAM" id="Phobius"/>
    </source>
</evidence>
<keyword evidence="1" id="KW-0812">Transmembrane</keyword>
<keyword evidence="1" id="KW-0472">Membrane</keyword>
<evidence type="ECO:0000313" key="2">
    <source>
        <dbReference type="EnsemblPlants" id="Zm00001eb046920_P002"/>
    </source>
</evidence>
<organism evidence="2 3">
    <name type="scientific">Zea mays</name>
    <name type="common">Maize</name>
    <dbReference type="NCBI Taxonomy" id="4577"/>
    <lineage>
        <taxon>Eukaryota</taxon>
        <taxon>Viridiplantae</taxon>
        <taxon>Streptophyta</taxon>
        <taxon>Embryophyta</taxon>
        <taxon>Tracheophyta</taxon>
        <taxon>Spermatophyta</taxon>
        <taxon>Magnoliopsida</taxon>
        <taxon>Liliopsida</taxon>
        <taxon>Poales</taxon>
        <taxon>Poaceae</taxon>
        <taxon>PACMAD clade</taxon>
        <taxon>Panicoideae</taxon>
        <taxon>Andropogonodae</taxon>
        <taxon>Andropogoneae</taxon>
        <taxon>Tripsacinae</taxon>
        <taxon>Zea</taxon>
    </lineage>
</organism>
<dbReference type="Gramene" id="Zm00001eb046920_T002">
    <property type="protein sequence ID" value="Zm00001eb046920_P002"/>
    <property type="gene ID" value="Zm00001eb046920"/>
</dbReference>
<reference evidence="3" key="1">
    <citation type="submission" date="2015-12" db="EMBL/GenBank/DDBJ databases">
        <title>Update maize B73 reference genome by single molecule sequencing technologies.</title>
        <authorList>
            <consortium name="Maize Genome Sequencing Project"/>
            <person name="Ware D."/>
        </authorList>
    </citation>
    <scope>NUCLEOTIDE SEQUENCE [LARGE SCALE GENOMIC DNA]</scope>
    <source>
        <strain evidence="3">cv. B73</strain>
    </source>
</reference>
<name>A0A804LZ63_MAIZE</name>
<dbReference type="AlphaFoldDB" id="A0A804LZ63"/>
<keyword evidence="1" id="KW-1133">Transmembrane helix</keyword>
<keyword evidence="3" id="KW-1185">Reference proteome</keyword>
<sequence>MAPGEEVAVVVAVAVEAVVTEDQAMGPDQGMVRAVAAEVLLEGMDMVVAAAAVVVRVRELVALGMGPGKDLATELAAVLPVDMGVAEVVEVAVARVVVPDMAMEVVKDTALGLALVVVLPAAAVDMVAVVVVAKVGLAMALVQDMDQVKDTDKVVVALAMDLDPAPVMEAATTTDIIRLFLRARYMLYKYVTRHESVLLHGMLAVSIVCVTPQGL</sequence>
<feature type="transmembrane region" description="Helical" evidence="1">
    <location>
        <begin position="110"/>
        <end position="133"/>
    </location>
</feature>
<dbReference type="EnsemblPlants" id="Zm00001eb046920_T002">
    <property type="protein sequence ID" value="Zm00001eb046920_P002"/>
    <property type="gene ID" value="Zm00001eb046920"/>
</dbReference>
<reference evidence="2" key="3">
    <citation type="submission" date="2021-05" db="UniProtKB">
        <authorList>
            <consortium name="EnsemblPlants"/>
        </authorList>
    </citation>
    <scope>IDENTIFICATION</scope>
    <source>
        <strain evidence="2">cv. B73</strain>
    </source>
</reference>
<proteinExistence type="predicted"/>
<reference evidence="2" key="2">
    <citation type="submission" date="2019-07" db="EMBL/GenBank/DDBJ databases">
        <authorList>
            <person name="Seetharam A."/>
            <person name="Woodhouse M."/>
            <person name="Cannon E."/>
        </authorList>
    </citation>
    <scope>NUCLEOTIDE SEQUENCE [LARGE SCALE GENOMIC DNA]</scope>
    <source>
        <strain evidence="2">cv. B73</strain>
    </source>
</reference>
<protein>
    <submittedName>
        <fullName evidence="2">Uncharacterized protein</fullName>
    </submittedName>
</protein>